<proteinExistence type="predicted"/>
<dbReference type="InterPro" id="IPR008978">
    <property type="entry name" value="HSP20-like_chaperone"/>
</dbReference>
<dbReference type="KEGG" id="bany:112043823"/>
<keyword evidence="2" id="KW-1185">Reference proteome</keyword>
<reference evidence="3" key="1">
    <citation type="submission" date="2025-08" db="UniProtKB">
        <authorList>
            <consortium name="RefSeq"/>
        </authorList>
    </citation>
    <scope>IDENTIFICATION</scope>
</reference>
<feature type="signal peptide" evidence="1">
    <location>
        <begin position="1"/>
        <end position="15"/>
    </location>
</feature>
<gene>
    <name evidence="3" type="primary">LOC112043823</name>
</gene>
<keyword evidence="1" id="KW-0732">Signal</keyword>
<organism evidence="2 3">
    <name type="scientific">Bicyclus anynana</name>
    <name type="common">Squinting bush brown butterfly</name>
    <dbReference type="NCBI Taxonomy" id="110368"/>
    <lineage>
        <taxon>Eukaryota</taxon>
        <taxon>Metazoa</taxon>
        <taxon>Ecdysozoa</taxon>
        <taxon>Arthropoda</taxon>
        <taxon>Hexapoda</taxon>
        <taxon>Insecta</taxon>
        <taxon>Pterygota</taxon>
        <taxon>Neoptera</taxon>
        <taxon>Endopterygota</taxon>
        <taxon>Lepidoptera</taxon>
        <taxon>Glossata</taxon>
        <taxon>Ditrysia</taxon>
        <taxon>Papilionoidea</taxon>
        <taxon>Nymphalidae</taxon>
        <taxon>Satyrinae</taxon>
        <taxon>Satyrini</taxon>
        <taxon>Mycalesina</taxon>
        <taxon>Bicyclus</taxon>
    </lineage>
</organism>
<sequence>MIAIVLVALVGGAAAAPAADLSPFDGSLQRHLRRQMAELRDDIRSQTPHVTETFDGDALQYTIPVSGFQDVNDFNVSARRGTLLVHAVHLSNSFLLTQRLPQFASERATWTYDDGVLRVTVPAKRSDGDAALPTDE</sequence>
<dbReference type="AlphaFoldDB" id="A0A6J1MQR0"/>
<dbReference type="Proteomes" id="UP001652582">
    <property type="component" value="Chromosome 18"/>
</dbReference>
<dbReference type="CDD" id="cd00298">
    <property type="entry name" value="ACD_sHsps_p23-like"/>
    <property type="match status" value="1"/>
</dbReference>
<accession>A0A6J1MQR0</accession>
<name>A0A6J1MQR0_BICAN</name>
<evidence type="ECO:0000256" key="1">
    <source>
        <dbReference type="SAM" id="SignalP"/>
    </source>
</evidence>
<feature type="chain" id="PRO_5046454243" evidence="1">
    <location>
        <begin position="16"/>
        <end position="136"/>
    </location>
</feature>
<dbReference type="GeneID" id="112043823"/>
<evidence type="ECO:0000313" key="3">
    <source>
        <dbReference type="RefSeq" id="XP_023935192.2"/>
    </source>
</evidence>
<evidence type="ECO:0000313" key="2">
    <source>
        <dbReference type="Proteomes" id="UP001652582"/>
    </source>
</evidence>
<dbReference type="SUPFAM" id="SSF49764">
    <property type="entry name" value="HSP20-like chaperones"/>
    <property type="match status" value="1"/>
</dbReference>
<protein>
    <submittedName>
        <fullName evidence="3">Uncharacterized protein LOC112043823</fullName>
    </submittedName>
</protein>
<dbReference type="RefSeq" id="XP_023935192.2">
    <property type="nucleotide sequence ID" value="XM_024079424.2"/>
</dbReference>